<sequence>MASKSEGQPQPSASSSSSSSSNPTDYLRSATFSRDSSSAGVDHVATASELLMGAYDPAKLHPLAELGDKLDYLLLEDDKTNDLPGAHTAIPSRGWSDDLCYGTGTMYLSGLAIGGAWGVREGATRPLAVSNTRLRINSVLNSVTRRGTFIGNSAGVLALVYNGVNSTIDALRGKHDTLGSMSAGGITGALYKSTAGVKSALAAATFILTPAVKAVGSLRLWARWWSIMSTDSFTAGVRRRRYIMLNPNRLRARPRYGHNPKRSITKMRSTHHVQTSQTLIRLNFTTTFSSCINSNSGHDSVCMLETSSGRSTPQTGSSTAFGSNGSNSSRSSPTNSTQSSITEYTTHRAQHRSHPRVQVSTLLANPRNRRSYQLNVVQHPQKTAEFGYATLSRLPLTPPMVVQLTVRDPNGNSIVPQEELPFLIAHLSLFAENGTPLDMGSPTAGHRARAPEPILYGNLVSSVHHLEDQNGNMGLFFIFPDVSIRWRGRFHLGITLVKISRRVLVIFPRSPDASGIAEQGTTLAQAQSSVFDVLPYHEYTAAPQTRLTQAFIRQGARMFSLQP</sequence>
<feature type="region of interest" description="Disordered" evidence="5">
    <location>
        <begin position="304"/>
        <end position="358"/>
    </location>
</feature>
<keyword evidence="2" id="KW-0805">Transcription regulation</keyword>
<feature type="compositionally biased region" description="Polar residues" evidence="5">
    <location>
        <begin position="305"/>
        <end position="322"/>
    </location>
</feature>
<evidence type="ECO:0000313" key="8">
    <source>
        <dbReference type="Proteomes" id="UP001362999"/>
    </source>
</evidence>
<evidence type="ECO:0000256" key="2">
    <source>
        <dbReference type="ARBA" id="ARBA00023015"/>
    </source>
</evidence>
<dbReference type="InterPro" id="IPR038491">
    <property type="entry name" value="Velvet_dom_sf"/>
</dbReference>
<name>A0AAW0BYD0_9AGAR</name>
<feature type="region of interest" description="Disordered" evidence="5">
    <location>
        <begin position="1"/>
        <end position="35"/>
    </location>
</feature>
<organism evidence="7 8">
    <name type="scientific">Favolaschia claudopus</name>
    <dbReference type="NCBI Taxonomy" id="2862362"/>
    <lineage>
        <taxon>Eukaryota</taxon>
        <taxon>Fungi</taxon>
        <taxon>Dikarya</taxon>
        <taxon>Basidiomycota</taxon>
        <taxon>Agaricomycotina</taxon>
        <taxon>Agaricomycetes</taxon>
        <taxon>Agaricomycetidae</taxon>
        <taxon>Agaricales</taxon>
        <taxon>Marasmiineae</taxon>
        <taxon>Mycenaceae</taxon>
        <taxon>Favolaschia</taxon>
    </lineage>
</organism>
<protein>
    <submittedName>
        <fullName evidence="7">Mitochondrial import inner membrane translocase subunit tim23</fullName>
    </submittedName>
</protein>
<reference evidence="7 8" key="1">
    <citation type="journal article" date="2024" name="J Genomics">
        <title>Draft genome sequencing and assembly of Favolaschia claudopus CIRM-BRFM 2984 isolated from oak limbs.</title>
        <authorList>
            <person name="Navarro D."/>
            <person name="Drula E."/>
            <person name="Chaduli D."/>
            <person name="Cazenave R."/>
            <person name="Ahrendt S."/>
            <person name="Wang J."/>
            <person name="Lipzen A."/>
            <person name="Daum C."/>
            <person name="Barry K."/>
            <person name="Grigoriev I.V."/>
            <person name="Favel A."/>
            <person name="Rosso M.N."/>
            <person name="Martin F."/>
        </authorList>
    </citation>
    <scope>NUCLEOTIDE SEQUENCE [LARGE SCALE GENOMIC DNA]</scope>
    <source>
        <strain evidence="7 8">CIRM-BRFM 2984</strain>
    </source>
</reference>
<dbReference type="GO" id="GO:0005634">
    <property type="term" value="C:nucleus"/>
    <property type="evidence" value="ECO:0007669"/>
    <property type="project" value="UniProtKB-SubCell"/>
</dbReference>
<feature type="domain" description="Velvet" evidence="6">
    <location>
        <begin position="366"/>
        <end position="561"/>
    </location>
</feature>
<evidence type="ECO:0000259" key="6">
    <source>
        <dbReference type="PROSITE" id="PS51821"/>
    </source>
</evidence>
<evidence type="ECO:0000256" key="4">
    <source>
        <dbReference type="ARBA" id="ARBA00023242"/>
    </source>
</evidence>
<feature type="region of interest" description="Disordered" evidence="5">
    <location>
        <begin position="253"/>
        <end position="272"/>
    </location>
</feature>
<dbReference type="Proteomes" id="UP001362999">
    <property type="component" value="Unassembled WGS sequence"/>
</dbReference>
<dbReference type="InterPro" id="IPR037525">
    <property type="entry name" value="Velvet_dom"/>
</dbReference>
<feature type="compositionally biased region" description="Low complexity" evidence="5">
    <location>
        <begin position="12"/>
        <end position="21"/>
    </location>
</feature>
<dbReference type="PANTHER" id="PTHR33572">
    <property type="entry name" value="SPORE DEVELOPMENT REGULATOR VOSA"/>
    <property type="match status" value="1"/>
</dbReference>
<dbReference type="AlphaFoldDB" id="A0AAW0BYD0"/>
<gene>
    <name evidence="7" type="ORF">R3P38DRAFT_3313469</name>
</gene>
<keyword evidence="3" id="KW-0804">Transcription</keyword>
<accession>A0AAW0BYD0</accession>
<dbReference type="PANTHER" id="PTHR33572:SF15">
    <property type="entry name" value="VELVET DOMAIN-CONTAINING PROTEIN"/>
    <property type="match status" value="1"/>
</dbReference>
<evidence type="ECO:0000256" key="5">
    <source>
        <dbReference type="SAM" id="MobiDB-lite"/>
    </source>
</evidence>
<feature type="compositionally biased region" description="Polar residues" evidence="5">
    <location>
        <begin position="1"/>
        <end position="11"/>
    </location>
</feature>
<comment type="subcellular location">
    <subcellularLocation>
        <location evidence="1">Nucleus</location>
    </subcellularLocation>
</comment>
<dbReference type="Pfam" id="PF02466">
    <property type="entry name" value="Tim17"/>
    <property type="match status" value="1"/>
</dbReference>
<keyword evidence="4" id="KW-0539">Nucleus</keyword>
<feature type="compositionally biased region" description="Basic residues" evidence="5">
    <location>
        <begin position="253"/>
        <end position="271"/>
    </location>
</feature>
<dbReference type="PROSITE" id="PS51821">
    <property type="entry name" value="VELVET"/>
    <property type="match status" value="1"/>
</dbReference>
<dbReference type="Gene3D" id="2.60.40.3960">
    <property type="entry name" value="Velvet domain"/>
    <property type="match status" value="1"/>
</dbReference>
<comment type="caution">
    <text evidence="7">The sequence shown here is derived from an EMBL/GenBank/DDBJ whole genome shotgun (WGS) entry which is preliminary data.</text>
</comment>
<feature type="compositionally biased region" description="Low complexity" evidence="5">
    <location>
        <begin position="323"/>
        <end position="342"/>
    </location>
</feature>
<evidence type="ECO:0000256" key="3">
    <source>
        <dbReference type="ARBA" id="ARBA00023163"/>
    </source>
</evidence>
<keyword evidence="8" id="KW-1185">Reference proteome</keyword>
<proteinExistence type="predicted"/>
<dbReference type="EMBL" id="JAWWNJ010000024">
    <property type="protein sequence ID" value="KAK7031372.1"/>
    <property type="molecule type" value="Genomic_DNA"/>
</dbReference>
<evidence type="ECO:0000313" key="7">
    <source>
        <dbReference type="EMBL" id="KAK7031372.1"/>
    </source>
</evidence>
<dbReference type="InterPro" id="IPR021740">
    <property type="entry name" value="Velvet"/>
</dbReference>
<evidence type="ECO:0000256" key="1">
    <source>
        <dbReference type="ARBA" id="ARBA00004123"/>
    </source>
</evidence>
<dbReference type="Pfam" id="PF11754">
    <property type="entry name" value="Velvet"/>
    <property type="match status" value="2"/>
</dbReference>